<comment type="caution">
    <text evidence="2">The sequence shown here is derived from an EMBL/GenBank/DDBJ whole genome shotgun (WGS) entry which is preliminary data.</text>
</comment>
<feature type="transmembrane region" description="Helical" evidence="1">
    <location>
        <begin position="289"/>
        <end position="306"/>
    </location>
</feature>
<gene>
    <name evidence="2" type="ORF">EK21DRAFT_104174</name>
</gene>
<dbReference type="Proteomes" id="UP000799777">
    <property type="component" value="Unassembled WGS sequence"/>
</dbReference>
<sequence length="360" mass="40344">MDDSTGTTRGPGHHNYLYHSKQKRRALRRLAMQFSDSCLDVAFSLDCLNDLQLFLLYENFILHLLVDGDQSYHSWRKLGDVVSSLFALGYHEQLGDVRKAPPFLRELCFNCSIFLGRPPRMLKRYCATAHTQETWGVVEHFTYRVDTRVHGICASLQDEILDLAKQDQITKTQNLGCDATDYAWKRYTNVCSDIRATAEVEWAALPAAFRLDKSLSSCDERPVELDFLVSTKLIFAHIIFLLELNMTPRISHPGAELLRLSADMLCVIIEAIVLRQRLANSGMSLVWKVAYYGLAAAGVLCLALLYNTFDLANSDATPAKAIRDLGVLVAEIEAGAFVQPEDPNFALLSGAAHTIKNLLD</sequence>
<protein>
    <submittedName>
        <fullName evidence="2">Uncharacterized protein</fullName>
    </submittedName>
</protein>
<keyword evidence="1" id="KW-1133">Transmembrane helix</keyword>
<keyword evidence="1" id="KW-0472">Membrane</keyword>
<dbReference type="EMBL" id="ML978273">
    <property type="protein sequence ID" value="KAF2025160.1"/>
    <property type="molecule type" value="Genomic_DNA"/>
</dbReference>
<dbReference type="CDD" id="cd12148">
    <property type="entry name" value="fungal_TF_MHR"/>
    <property type="match status" value="1"/>
</dbReference>
<dbReference type="OrthoDB" id="4898680at2759"/>
<reference evidence="2" key="1">
    <citation type="journal article" date="2020" name="Stud. Mycol.">
        <title>101 Dothideomycetes genomes: a test case for predicting lifestyles and emergence of pathogens.</title>
        <authorList>
            <person name="Haridas S."/>
            <person name="Albert R."/>
            <person name="Binder M."/>
            <person name="Bloem J."/>
            <person name="Labutti K."/>
            <person name="Salamov A."/>
            <person name="Andreopoulos B."/>
            <person name="Baker S."/>
            <person name="Barry K."/>
            <person name="Bills G."/>
            <person name="Bluhm B."/>
            <person name="Cannon C."/>
            <person name="Castanera R."/>
            <person name="Culley D."/>
            <person name="Daum C."/>
            <person name="Ezra D."/>
            <person name="Gonzalez J."/>
            <person name="Henrissat B."/>
            <person name="Kuo A."/>
            <person name="Liang C."/>
            <person name="Lipzen A."/>
            <person name="Lutzoni F."/>
            <person name="Magnuson J."/>
            <person name="Mondo S."/>
            <person name="Nolan M."/>
            <person name="Ohm R."/>
            <person name="Pangilinan J."/>
            <person name="Park H.-J."/>
            <person name="Ramirez L."/>
            <person name="Alfaro M."/>
            <person name="Sun H."/>
            <person name="Tritt A."/>
            <person name="Yoshinaga Y."/>
            <person name="Zwiers L.-H."/>
            <person name="Turgeon B."/>
            <person name="Goodwin S."/>
            <person name="Spatafora J."/>
            <person name="Crous P."/>
            <person name="Grigoriev I."/>
        </authorList>
    </citation>
    <scope>NUCLEOTIDE SEQUENCE</scope>
    <source>
        <strain evidence="2">CBS 110217</strain>
    </source>
</reference>
<proteinExistence type="predicted"/>
<keyword evidence="3" id="KW-1185">Reference proteome</keyword>
<keyword evidence="1" id="KW-0812">Transmembrane</keyword>
<accession>A0A9P4H119</accession>
<dbReference type="AlphaFoldDB" id="A0A9P4H119"/>
<organism evidence="2 3">
    <name type="scientific">Setomelanomma holmii</name>
    <dbReference type="NCBI Taxonomy" id="210430"/>
    <lineage>
        <taxon>Eukaryota</taxon>
        <taxon>Fungi</taxon>
        <taxon>Dikarya</taxon>
        <taxon>Ascomycota</taxon>
        <taxon>Pezizomycotina</taxon>
        <taxon>Dothideomycetes</taxon>
        <taxon>Pleosporomycetidae</taxon>
        <taxon>Pleosporales</taxon>
        <taxon>Pleosporineae</taxon>
        <taxon>Phaeosphaeriaceae</taxon>
        <taxon>Setomelanomma</taxon>
    </lineage>
</organism>
<evidence type="ECO:0000256" key="1">
    <source>
        <dbReference type="SAM" id="Phobius"/>
    </source>
</evidence>
<name>A0A9P4H119_9PLEO</name>
<evidence type="ECO:0000313" key="2">
    <source>
        <dbReference type="EMBL" id="KAF2025160.1"/>
    </source>
</evidence>
<evidence type="ECO:0000313" key="3">
    <source>
        <dbReference type="Proteomes" id="UP000799777"/>
    </source>
</evidence>